<dbReference type="InterPro" id="IPR029459">
    <property type="entry name" value="EFTU-type"/>
</dbReference>
<evidence type="ECO:0000313" key="2">
    <source>
        <dbReference type="EMBL" id="EQD34958.1"/>
    </source>
</evidence>
<dbReference type="GO" id="GO:0005525">
    <property type="term" value="F:GTP binding"/>
    <property type="evidence" value="ECO:0007669"/>
    <property type="project" value="UniProtKB-KW"/>
</dbReference>
<reference evidence="2" key="2">
    <citation type="journal article" date="2014" name="ISME J.">
        <title>Microbial stratification in low pH oxic and suboxic macroscopic growths along an acid mine drainage.</title>
        <authorList>
            <person name="Mendez-Garcia C."/>
            <person name="Mesa V."/>
            <person name="Sprenger R.R."/>
            <person name="Richter M."/>
            <person name="Diez M.S."/>
            <person name="Solano J."/>
            <person name="Bargiela R."/>
            <person name="Golyshina O.V."/>
            <person name="Manteca A."/>
            <person name="Ramos J.L."/>
            <person name="Gallego J.R."/>
            <person name="Llorente I."/>
            <person name="Martins Dos Santos V.A."/>
            <person name="Jensen O.N."/>
            <person name="Pelaez A.I."/>
            <person name="Sanchez J."/>
            <person name="Ferrer M."/>
        </authorList>
    </citation>
    <scope>NUCLEOTIDE SEQUENCE</scope>
</reference>
<reference evidence="2" key="1">
    <citation type="submission" date="2013-08" db="EMBL/GenBank/DDBJ databases">
        <authorList>
            <person name="Mendez C."/>
            <person name="Richter M."/>
            <person name="Ferrer M."/>
            <person name="Sanchez J."/>
        </authorList>
    </citation>
    <scope>NUCLEOTIDE SEQUENCE</scope>
</reference>
<feature type="domain" description="Elongation factor Tu-type" evidence="1">
    <location>
        <begin position="5"/>
        <end position="59"/>
    </location>
</feature>
<dbReference type="InterPro" id="IPR009000">
    <property type="entry name" value="Transl_B-barrel_sf"/>
</dbReference>
<dbReference type="EMBL" id="AUZY01011347">
    <property type="protein sequence ID" value="EQD34958.1"/>
    <property type="molecule type" value="Genomic_DNA"/>
</dbReference>
<gene>
    <name evidence="2" type="ORF">B1B_17005</name>
</gene>
<protein>
    <recommendedName>
        <fullName evidence="1">Elongation factor Tu-type domain-containing protein</fullName>
    </recommendedName>
</protein>
<feature type="non-terminal residue" evidence="2">
    <location>
        <position position="1"/>
    </location>
</feature>
<dbReference type="GO" id="GO:0006412">
    <property type="term" value="P:translation"/>
    <property type="evidence" value="ECO:0007669"/>
    <property type="project" value="UniProtKB-KW"/>
</dbReference>
<dbReference type="Gene3D" id="2.40.30.10">
    <property type="entry name" value="Translation factors"/>
    <property type="match status" value="1"/>
</dbReference>
<organism evidence="2">
    <name type="scientific">mine drainage metagenome</name>
    <dbReference type="NCBI Taxonomy" id="410659"/>
    <lineage>
        <taxon>unclassified sequences</taxon>
        <taxon>metagenomes</taxon>
        <taxon>ecological metagenomes</taxon>
    </lineage>
</organism>
<dbReference type="SUPFAM" id="SSF50447">
    <property type="entry name" value="Translation proteins"/>
    <property type="match status" value="1"/>
</dbReference>
<accession>T0YPC0</accession>
<name>T0YPC0_9ZZZZ</name>
<comment type="caution">
    <text evidence="2">The sequence shown here is derived from an EMBL/GenBank/DDBJ whole genome shotgun (WGS) entry which is preliminary data.</text>
</comment>
<dbReference type="AlphaFoldDB" id="T0YPC0"/>
<sequence length="100" mass="11003">RDPSRPGVRLMQTNGEEVGVLRSLQRENESVAAAEEREELAASIDGAIVGRNLKEGDVLLVSLSEGAARLLRGQSLTPRETEILEEVVRLHRATDPFWGQ</sequence>
<proteinExistence type="predicted"/>
<dbReference type="Pfam" id="PF14578">
    <property type="entry name" value="GTP_EFTU_D4"/>
    <property type="match status" value="1"/>
</dbReference>
<evidence type="ECO:0000259" key="1">
    <source>
        <dbReference type="Pfam" id="PF14578"/>
    </source>
</evidence>